<reference evidence="6 7" key="1">
    <citation type="submission" date="2017-06" db="EMBL/GenBank/DDBJ databases">
        <authorList>
            <person name="Kim H.J."/>
            <person name="Triplett B.A."/>
        </authorList>
    </citation>
    <scope>NUCLEOTIDE SEQUENCE [LARGE SCALE GENOMIC DNA]</scope>
    <source>
        <strain evidence="6 7">DSM 44272</strain>
    </source>
</reference>
<feature type="transmembrane region" description="Helical" evidence="5">
    <location>
        <begin position="70"/>
        <end position="89"/>
    </location>
</feature>
<evidence type="ECO:0000256" key="3">
    <source>
        <dbReference type="ARBA" id="ARBA00022989"/>
    </source>
</evidence>
<organism evidence="6 7">
    <name type="scientific">Blastococcus mobilis</name>
    <dbReference type="NCBI Taxonomy" id="1938746"/>
    <lineage>
        <taxon>Bacteria</taxon>
        <taxon>Bacillati</taxon>
        <taxon>Actinomycetota</taxon>
        <taxon>Actinomycetes</taxon>
        <taxon>Geodermatophilales</taxon>
        <taxon>Geodermatophilaceae</taxon>
        <taxon>Blastococcus</taxon>
    </lineage>
</organism>
<keyword evidence="2 5" id="KW-0812">Transmembrane</keyword>
<comment type="subcellular location">
    <subcellularLocation>
        <location evidence="1">Membrane</location>
        <topology evidence="1">Multi-pass membrane protein</topology>
    </subcellularLocation>
</comment>
<evidence type="ECO:0000313" key="6">
    <source>
        <dbReference type="EMBL" id="SNR99335.1"/>
    </source>
</evidence>
<dbReference type="AlphaFoldDB" id="A0A239AUF8"/>
<evidence type="ECO:0000256" key="2">
    <source>
        <dbReference type="ARBA" id="ARBA00022692"/>
    </source>
</evidence>
<keyword evidence="3 5" id="KW-1133">Transmembrane helix</keyword>
<keyword evidence="4 5" id="KW-0472">Membrane</keyword>
<dbReference type="Proteomes" id="UP000198403">
    <property type="component" value="Unassembled WGS sequence"/>
</dbReference>
<evidence type="ECO:0000313" key="7">
    <source>
        <dbReference type="Proteomes" id="UP000198403"/>
    </source>
</evidence>
<sequence length="198" mass="19995">MAQLTTVLVLLGAASGTLDVAMNTAAINFQVAVGRHVLARLHGGYSLGVLAGAGGGAVATHLDVSVGTHFAAVAALLSALSLVAAPGLVRQTWPALVRPAAGQPAAERPVRPAARLPMTVGLLAVTCLLVEGLVTDWSALLVTRDLGAGATHGAMTLALFSLAMFISRSCGDAALGRLTEPQLLVTAAVVMLAVKHRV</sequence>
<evidence type="ECO:0000256" key="5">
    <source>
        <dbReference type="SAM" id="Phobius"/>
    </source>
</evidence>
<dbReference type="InterPro" id="IPR051788">
    <property type="entry name" value="MFS_Transporter"/>
</dbReference>
<dbReference type="PANTHER" id="PTHR23514">
    <property type="entry name" value="BYPASS OF STOP CODON PROTEIN 6"/>
    <property type="match status" value="1"/>
</dbReference>
<evidence type="ECO:0008006" key="8">
    <source>
        <dbReference type="Google" id="ProtNLM"/>
    </source>
</evidence>
<dbReference type="EMBL" id="FZNO01000059">
    <property type="protein sequence ID" value="SNR99335.1"/>
    <property type="molecule type" value="Genomic_DNA"/>
</dbReference>
<dbReference type="PANTHER" id="PTHR23514:SF13">
    <property type="entry name" value="INNER MEMBRANE PROTEIN YBJJ"/>
    <property type="match status" value="1"/>
</dbReference>
<name>A0A239AUF8_9ACTN</name>
<evidence type="ECO:0000256" key="4">
    <source>
        <dbReference type="ARBA" id="ARBA00023136"/>
    </source>
</evidence>
<feature type="transmembrane region" description="Helical" evidence="5">
    <location>
        <begin position="146"/>
        <end position="167"/>
    </location>
</feature>
<keyword evidence="7" id="KW-1185">Reference proteome</keyword>
<gene>
    <name evidence="6" type="ORF">SAMN06272737_1592</name>
</gene>
<accession>A0A239AUF8</accession>
<dbReference type="InterPro" id="IPR036259">
    <property type="entry name" value="MFS_trans_sf"/>
</dbReference>
<evidence type="ECO:0000256" key="1">
    <source>
        <dbReference type="ARBA" id="ARBA00004141"/>
    </source>
</evidence>
<dbReference type="SUPFAM" id="SSF103473">
    <property type="entry name" value="MFS general substrate transporter"/>
    <property type="match status" value="1"/>
</dbReference>
<proteinExistence type="predicted"/>
<feature type="transmembrane region" description="Helical" evidence="5">
    <location>
        <begin position="116"/>
        <end position="134"/>
    </location>
</feature>
<protein>
    <recommendedName>
        <fullName evidence="8">Major Facilitator Superfamily protein</fullName>
    </recommendedName>
</protein>
<dbReference type="GO" id="GO:0016020">
    <property type="term" value="C:membrane"/>
    <property type="evidence" value="ECO:0007669"/>
    <property type="project" value="UniProtKB-SubCell"/>
</dbReference>